<evidence type="ECO:0000256" key="2">
    <source>
        <dbReference type="ARBA" id="ARBA00023125"/>
    </source>
</evidence>
<dbReference type="InterPro" id="IPR028978">
    <property type="entry name" value="Chorismate_lyase_/UTRA_dom_sf"/>
</dbReference>
<comment type="caution">
    <text evidence="5">The sequence shown here is derived from an EMBL/GenBank/DDBJ whole genome shotgun (WGS) entry which is preliminary data.</text>
</comment>
<dbReference type="SMART" id="SM00345">
    <property type="entry name" value="HTH_GNTR"/>
    <property type="match status" value="1"/>
</dbReference>
<feature type="domain" description="HTH gntR-type" evidence="4">
    <location>
        <begin position="7"/>
        <end position="74"/>
    </location>
</feature>
<dbReference type="Proteomes" id="UP000321196">
    <property type="component" value="Unassembled WGS sequence"/>
</dbReference>
<dbReference type="GO" id="GO:0003700">
    <property type="term" value="F:DNA-binding transcription factor activity"/>
    <property type="evidence" value="ECO:0007669"/>
    <property type="project" value="InterPro"/>
</dbReference>
<dbReference type="InterPro" id="IPR036390">
    <property type="entry name" value="WH_DNA-bd_sf"/>
</dbReference>
<keyword evidence="6" id="KW-1185">Reference proteome</keyword>
<dbReference type="PROSITE" id="PS50949">
    <property type="entry name" value="HTH_GNTR"/>
    <property type="match status" value="1"/>
</dbReference>
<proteinExistence type="predicted"/>
<dbReference type="SUPFAM" id="SSF64288">
    <property type="entry name" value="Chorismate lyase-like"/>
    <property type="match status" value="1"/>
</dbReference>
<evidence type="ECO:0000313" key="6">
    <source>
        <dbReference type="Proteomes" id="UP000321196"/>
    </source>
</evidence>
<dbReference type="PANTHER" id="PTHR44846">
    <property type="entry name" value="MANNOSYL-D-GLYCERATE TRANSPORT/METABOLISM SYSTEM REPRESSOR MNGR-RELATED"/>
    <property type="match status" value="1"/>
</dbReference>
<dbReference type="SMART" id="SM00866">
    <property type="entry name" value="UTRA"/>
    <property type="match status" value="1"/>
</dbReference>
<evidence type="ECO:0000256" key="1">
    <source>
        <dbReference type="ARBA" id="ARBA00023015"/>
    </source>
</evidence>
<dbReference type="RefSeq" id="WP_147826281.1">
    <property type="nucleotide sequence ID" value="NZ_BAAARG010000001.1"/>
</dbReference>
<dbReference type="OrthoDB" id="3194402at2"/>
<dbReference type="InterPro" id="IPR050679">
    <property type="entry name" value="Bact_HTH_transcr_reg"/>
</dbReference>
<keyword evidence="2" id="KW-0238">DNA-binding</keyword>
<dbReference type="EMBL" id="VRSW01000004">
    <property type="protein sequence ID" value="TXK03350.1"/>
    <property type="molecule type" value="Genomic_DNA"/>
</dbReference>
<evidence type="ECO:0000256" key="3">
    <source>
        <dbReference type="ARBA" id="ARBA00023163"/>
    </source>
</evidence>
<dbReference type="AlphaFoldDB" id="A0A5C8HK56"/>
<dbReference type="Pfam" id="PF00392">
    <property type="entry name" value="GntR"/>
    <property type="match status" value="1"/>
</dbReference>
<dbReference type="Pfam" id="PF07702">
    <property type="entry name" value="UTRA"/>
    <property type="match status" value="1"/>
</dbReference>
<dbReference type="PRINTS" id="PR00035">
    <property type="entry name" value="HTHGNTR"/>
</dbReference>
<dbReference type="InterPro" id="IPR036388">
    <property type="entry name" value="WH-like_DNA-bd_sf"/>
</dbReference>
<protein>
    <submittedName>
        <fullName evidence="5">GntR family transcriptional regulator</fullName>
    </submittedName>
</protein>
<accession>A0A5C8HK56</accession>
<dbReference type="PANTHER" id="PTHR44846:SF1">
    <property type="entry name" value="MANNOSYL-D-GLYCERATE TRANSPORT_METABOLISM SYSTEM REPRESSOR MNGR-RELATED"/>
    <property type="match status" value="1"/>
</dbReference>
<gene>
    <name evidence="5" type="ORF">FVP60_10685</name>
</gene>
<keyword evidence="3" id="KW-0804">Transcription</keyword>
<dbReference type="CDD" id="cd07377">
    <property type="entry name" value="WHTH_GntR"/>
    <property type="match status" value="1"/>
</dbReference>
<name>A0A5C8HK56_9MICO</name>
<reference evidence="5 6" key="1">
    <citation type="submission" date="2019-08" db="EMBL/GenBank/DDBJ databases">
        <authorList>
            <person name="Dong K."/>
        </authorList>
    </citation>
    <scope>NUCLEOTIDE SEQUENCE [LARGE SCALE GENOMIC DNA]</scope>
    <source>
        <strain evidence="5 6">M4-8</strain>
    </source>
</reference>
<dbReference type="InterPro" id="IPR000524">
    <property type="entry name" value="Tscrpt_reg_HTH_GntR"/>
</dbReference>
<dbReference type="SUPFAM" id="SSF46785">
    <property type="entry name" value="Winged helix' DNA-binding domain"/>
    <property type="match status" value="1"/>
</dbReference>
<sequence length="242" mass="26964">MNRPVSMSLHEQVRTTLLSEIERGAFSDDRLPPEPELCQRFGVSRITVRRAVADLEELGVVTRRQGLGTFISPRFTPVASMSVGGFADSLTGKGAISRTMILAEEQPADEETARALRIEVNAPTFRLVRTFLLDGVPLSMDDSRYSLARFPGFSEKVTPQSSTYQILRDDYGVIFHSVERRIGVSFTTEESAGWLKRPEHDALVLIEKVATDRTGDVIHVSRVETVPSRIELKMVALEDEAD</sequence>
<dbReference type="GO" id="GO:0045892">
    <property type="term" value="P:negative regulation of DNA-templated transcription"/>
    <property type="evidence" value="ECO:0007669"/>
    <property type="project" value="TreeGrafter"/>
</dbReference>
<dbReference type="Gene3D" id="3.40.1410.10">
    <property type="entry name" value="Chorismate lyase-like"/>
    <property type="match status" value="1"/>
</dbReference>
<dbReference type="Gene3D" id="1.10.10.10">
    <property type="entry name" value="Winged helix-like DNA-binding domain superfamily/Winged helix DNA-binding domain"/>
    <property type="match status" value="1"/>
</dbReference>
<evidence type="ECO:0000259" key="4">
    <source>
        <dbReference type="PROSITE" id="PS50949"/>
    </source>
</evidence>
<keyword evidence="1" id="KW-0805">Transcription regulation</keyword>
<dbReference type="InterPro" id="IPR011663">
    <property type="entry name" value="UTRA"/>
</dbReference>
<organism evidence="5 6">
    <name type="scientific">Microbacterium mitrae</name>
    <dbReference type="NCBI Taxonomy" id="664640"/>
    <lineage>
        <taxon>Bacteria</taxon>
        <taxon>Bacillati</taxon>
        <taxon>Actinomycetota</taxon>
        <taxon>Actinomycetes</taxon>
        <taxon>Micrococcales</taxon>
        <taxon>Microbacteriaceae</taxon>
        <taxon>Microbacterium</taxon>
    </lineage>
</organism>
<dbReference type="GO" id="GO:0003677">
    <property type="term" value="F:DNA binding"/>
    <property type="evidence" value="ECO:0007669"/>
    <property type="project" value="UniProtKB-KW"/>
</dbReference>
<evidence type="ECO:0000313" key="5">
    <source>
        <dbReference type="EMBL" id="TXK03350.1"/>
    </source>
</evidence>